<dbReference type="OrthoDB" id="3348320at2759"/>
<dbReference type="EMBL" id="JADNYJ010000913">
    <property type="protein sequence ID" value="KAF8867836.1"/>
    <property type="molecule type" value="Genomic_DNA"/>
</dbReference>
<sequence length="122" mass="13822">MAGFAMMPNCERLYENSIANGIVLYHSESLVAYAADWKFQVLGKITRAYQMELLKNQVQSKDRGKKDLKDAISLLDVLVKENGGPLDRDVVRSWYNGSAIEDVEIDYVNTAFHAQFNFDAIL</sequence>
<name>A0A9P5N7F9_GYMJU</name>
<dbReference type="Proteomes" id="UP000724874">
    <property type="component" value="Unassembled WGS sequence"/>
</dbReference>
<keyword evidence="2" id="KW-1185">Reference proteome</keyword>
<comment type="caution">
    <text evidence="1">The sequence shown here is derived from an EMBL/GenBank/DDBJ whole genome shotgun (WGS) entry which is preliminary data.</text>
</comment>
<organism evidence="1 2">
    <name type="scientific">Gymnopilus junonius</name>
    <name type="common">Spectacular rustgill mushroom</name>
    <name type="synonym">Gymnopilus spectabilis subsp. junonius</name>
    <dbReference type="NCBI Taxonomy" id="109634"/>
    <lineage>
        <taxon>Eukaryota</taxon>
        <taxon>Fungi</taxon>
        <taxon>Dikarya</taxon>
        <taxon>Basidiomycota</taxon>
        <taxon>Agaricomycotina</taxon>
        <taxon>Agaricomycetes</taxon>
        <taxon>Agaricomycetidae</taxon>
        <taxon>Agaricales</taxon>
        <taxon>Agaricineae</taxon>
        <taxon>Hymenogastraceae</taxon>
        <taxon>Gymnopilus</taxon>
    </lineage>
</organism>
<evidence type="ECO:0000313" key="1">
    <source>
        <dbReference type="EMBL" id="KAF8867836.1"/>
    </source>
</evidence>
<dbReference type="AlphaFoldDB" id="A0A9P5N7F9"/>
<reference evidence="1" key="1">
    <citation type="submission" date="2020-11" db="EMBL/GenBank/DDBJ databases">
        <authorList>
            <consortium name="DOE Joint Genome Institute"/>
            <person name="Ahrendt S."/>
            <person name="Riley R."/>
            <person name="Andreopoulos W."/>
            <person name="LaButti K."/>
            <person name="Pangilinan J."/>
            <person name="Ruiz-duenas F.J."/>
            <person name="Barrasa J.M."/>
            <person name="Sanchez-Garcia M."/>
            <person name="Camarero S."/>
            <person name="Miyauchi S."/>
            <person name="Serrano A."/>
            <person name="Linde D."/>
            <person name="Babiker R."/>
            <person name="Drula E."/>
            <person name="Ayuso-Fernandez I."/>
            <person name="Pacheco R."/>
            <person name="Padilla G."/>
            <person name="Ferreira P."/>
            <person name="Barriuso J."/>
            <person name="Kellner H."/>
            <person name="Castanera R."/>
            <person name="Alfaro M."/>
            <person name="Ramirez L."/>
            <person name="Pisabarro A.G."/>
            <person name="Kuo A."/>
            <person name="Tritt A."/>
            <person name="Lipzen A."/>
            <person name="He G."/>
            <person name="Yan M."/>
            <person name="Ng V."/>
            <person name="Cullen D."/>
            <person name="Martin F."/>
            <person name="Rosso M.-N."/>
            <person name="Henrissat B."/>
            <person name="Hibbett D."/>
            <person name="Martinez A.T."/>
            <person name="Grigoriev I.V."/>
        </authorList>
    </citation>
    <scope>NUCLEOTIDE SEQUENCE</scope>
    <source>
        <strain evidence="1">AH 44721</strain>
    </source>
</reference>
<accession>A0A9P5N7F9</accession>
<proteinExistence type="predicted"/>
<gene>
    <name evidence="1" type="ORF">CPB84DRAFT_1810755</name>
</gene>
<evidence type="ECO:0000313" key="2">
    <source>
        <dbReference type="Proteomes" id="UP000724874"/>
    </source>
</evidence>
<protein>
    <submittedName>
        <fullName evidence="1">Uncharacterized protein</fullName>
    </submittedName>
</protein>